<dbReference type="EMBL" id="AANZ01000011">
    <property type="protein sequence ID" value="EAQ80066.1"/>
    <property type="molecule type" value="Genomic_DNA"/>
</dbReference>
<dbReference type="RefSeq" id="WP_002654710.1">
    <property type="nucleotide sequence ID" value="NZ_CH672377.1"/>
</dbReference>
<evidence type="ECO:0000313" key="3">
    <source>
        <dbReference type="Proteomes" id="UP000004358"/>
    </source>
</evidence>
<dbReference type="HOGENOM" id="CLU_728952_0_0_0"/>
<sequence length="379" mass="42321">MYRVLSKSWRGLASLLIAAFGLVCAVSYSCDFYLQSYNEAQLAQAPDGEVEFYLRRQLQVSNHPEQDLVDALNSNRAPLALAAAHVLKQKRRRWRNQAALRYQQEAIEIAVQLETRWDQLTPTARLAAASMAEDVANWNLGLEPAQARRFNQAMDQILRRSASTAPIAQPRPLVSALTMLTPDEQKSMPTEYEPPEKIAAAPGGYLPIAPVNPDAKVAGKLQPPSGFPSAAALTSKPIDPQGADRQPSGFAGTSLGTTPGLLPESARPSPPMDLKKLADIDVMHWLHDTRPEIVELAEEELLSRRFQPFELQLARRLTSPRVEERLRLAKELSVERSYDRQTWLIELAHDVDADVRIIAQKQLMQMRVSDRDASYDASR</sequence>
<evidence type="ECO:0000256" key="1">
    <source>
        <dbReference type="SAM" id="MobiDB-lite"/>
    </source>
</evidence>
<proteinExistence type="predicted"/>
<accession>A3ZU04</accession>
<organism evidence="2 3">
    <name type="scientific">Blastopirellula marina DSM 3645</name>
    <dbReference type="NCBI Taxonomy" id="314230"/>
    <lineage>
        <taxon>Bacteria</taxon>
        <taxon>Pseudomonadati</taxon>
        <taxon>Planctomycetota</taxon>
        <taxon>Planctomycetia</taxon>
        <taxon>Pirellulales</taxon>
        <taxon>Pirellulaceae</taxon>
        <taxon>Blastopirellula</taxon>
    </lineage>
</organism>
<evidence type="ECO:0000313" key="2">
    <source>
        <dbReference type="EMBL" id="EAQ80066.1"/>
    </source>
</evidence>
<dbReference type="PROSITE" id="PS51257">
    <property type="entry name" value="PROKAR_LIPOPROTEIN"/>
    <property type="match status" value="1"/>
</dbReference>
<feature type="region of interest" description="Disordered" evidence="1">
    <location>
        <begin position="228"/>
        <end position="270"/>
    </location>
</feature>
<gene>
    <name evidence="2" type="ORF">DSM3645_05570</name>
</gene>
<protein>
    <submittedName>
        <fullName evidence="2">Uncharacterized protein</fullName>
    </submittedName>
</protein>
<dbReference type="Proteomes" id="UP000004358">
    <property type="component" value="Unassembled WGS sequence"/>
</dbReference>
<dbReference type="eggNOG" id="ENOG502ZIGS">
    <property type="taxonomic scope" value="Bacteria"/>
</dbReference>
<dbReference type="AlphaFoldDB" id="A3ZU04"/>
<comment type="caution">
    <text evidence="2">The sequence shown here is derived from an EMBL/GenBank/DDBJ whole genome shotgun (WGS) entry which is preliminary data.</text>
</comment>
<dbReference type="STRING" id="314230.DSM3645_05570"/>
<reference evidence="2 3" key="1">
    <citation type="submission" date="2006-02" db="EMBL/GenBank/DDBJ databases">
        <authorList>
            <person name="Amann R."/>
            <person name="Ferriera S."/>
            <person name="Johnson J."/>
            <person name="Kravitz S."/>
            <person name="Halpern A."/>
            <person name="Remington K."/>
            <person name="Beeson K."/>
            <person name="Tran B."/>
            <person name="Rogers Y.-H."/>
            <person name="Friedman R."/>
            <person name="Venter J.C."/>
        </authorList>
    </citation>
    <scope>NUCLEOTIDE SEQUENCE [LARGE SCALE GENOMIC DNA]</scope>
    <source>
        <strain evidence="2 3">DSM 3645</strain>
    </source>
</reference>
<name>A3ZU04_9BACT</name>